<evidence type="ECO:0000256" key="5">
    <source>
        <dbReference type="ARBA" id="ARBA00022989"/>
    </source>
</evidence>
<dbReference type="GO" id="GO:0022857">
    <property type="term" value="F:transmembrane transporter activity"/>
    <property type="evidence" value="ECO:0007669"/>
    <property type="project" value="InterPro"/>
</dbReference>
<proteinExistence type="inferred from homology"/>
<protein>
    <submittedName>
        <fullName evidence="9">Amino acid ABC transporter permease</fullName>
    </submittedName>
</protein>
<dbReference type="PROSITE" id="PS50928">
    <property type="entry name" value="ABC_TM1"/>
    <property type="match status" value="1"/>
</dbReference>
<evidence type="ECO:0000256" key="7">
    <source>
        <dbReference type="RuleBase" id="RU363032"/>
    </source>
</evidence>
<sequence>MTSVLYDAPGPRAIVRSRVLSIVGIIVIAAGLVWLVLALGAPKVSANGAEQPGLWDASRWDVFLDVQVWRTLGQGALNTLRMAAVAAVFALVLGVLFSFGRASDTRWIRLPTTIVLEFVRGMPVLLMMLFILLVFSTGSFWAGVAALSVYNGAIIGEALRAGIASLPRGQREAGLAIGLTPIATRFRIEFPQAFRQMLPIIIAQLVVLLKDTSLSFVVGYEELLRAGLYNLTNFFGSRYSFSFFLVVLAIYLTMNLLLSWLARVIARRTGSRSGGVTPDAKVPPVKPVDPEIVYPAALGNQSGGAGIPSAGGL</sequence>
<feature type="transmembrane region" description="Helical" evidence="7">
    <location>
        <begin position="82"/>
        <end position="102"/>
    </location>
</feature>
<dbReference type="NCBIfam" id="TIGR01726">
    <property type="entry name" value="HEQRo_perm_3TM"/>
    <property type="match status" value="1"/>
</dbReference>
<evidence type="ECO:0000256" key="2">
    <source>
        <dbReference type="ARBA" id="ARBA00022448"/>
    </source>
</evidence>
<keyword evidence="10" id="KW-1185">Reference proteome</keyword>
<evidence type="ECO:0000256" key="6">
    <source>
        <dbReference type="ARBA" id="ARBA00023136"/>
    </source>
</evidence>
<dbReference type="InterPro" id="IPR000515">
    <property type="entry name" value="MetI-like"/>
</dbReference>
<evidence type="ECO:0000256" key="4">
    <source>
        <dbReference type="ARBA" id="ARBA00022692"/>
    </source>
</evidence>
<keyword evidence="2 7" id="KW-0813">Transport</keyword>
<comment type="similarity">
    <text evidence="7">Belongs to the binding-protein-dependent transport system permease family.</text>
</comment>
<accession>A0A4R8UKG7</accession>
<dbReference type="Proteomes" id="UP000297866">
    <property type="component" value="Unassembled WGS sequence"/>
</dbReference>
<evidence type="ECO:0000313" key="10">
    <source>
        <dbReference type="Proteomes" id="UP000297866"/>
    </source>
</evidence>
<comment type="subcellular location">
    <subcellularLocation>
        <location evidence="1 7">Cell membrane</location>
        <topology evidence="1 7">Multi-pass membrane protein</topology>
    </subcellularLocation>
</comment>
<dbReference type="OrthoDB" id="4543034at2"/>
<evidence type="ECO:0000256" key="1">
    <source>
        <dbReference type="ARBA" id="ARBA00004651"/>
    </source>
</evidence>
<organism evidence="9 10">
    <name type="scientific">Cryobacterium tagatosivorans</name>
    <dbReference type="NCBI Taxonomy" id="1259199"/>
    <lineage>
        <taxon>Bacteria</taxon>
        <taxon>Bacillati</taxon>
        <taxon>Actinomycetota</taxon>
        <taxon>Actinomycetes</taxon>
        <taxon>Micrococcales</taxon>
        <taxon>Microbacteriaceae</taxon>
        <taxon>Cryobacterium</taxon>
    </lineage>
</organism>
<reference evidence="9 10" key="1">
    <citation type="submission" date="2019-03" db="EMBL/GenBank/DDBJ databases">
        <title>Genomics of glacier-inhabiting Cryobacterium strains.</title>
        <authorList>
            <person name="Liu Q."/>
            <person name="Xin Y.-H."/>
        </authorList>
    </citation>
    <scope>NUCLEOTIDE SEQUENCE [LARGE SCALE GENOMIC DNA]</scope>
    <source>
        <strain evidence="9 10">Sr47</strain>
    </source>
</reference>
<evidence type="ECO:0000256" key="3">
    <source>
        <dbReference type="ARBA" id="ARBA00022475"/>
    </source>
</evidence>
<feature type="transmembrane region" description="Helical" evidence="7">
    <location>
        <begin position="240"/>
        <end position="262"/>
    </location>
</feature>
<dbReference type="RefSeq" id="WP_134487211.1">
    <property type="nucleotide sequence ID" value="NZ_SOEZ01000009.1"/>
</dbReference>
<feature type="domain" description="ABC transmembrane type-1" evidence="8">
    <location>
        <begin position="76"/>
        <end position="262"/>
    </location>
</feature>
<dbReference type="InterPro" id="IPR010065">
    <property type="entry name" value="AA_ABC_transptr_permease_3TM"/>
</dbReference>
<dbReference type="GO" id="GO:0043190">
    <property type="term" value="C:ATP-binding cassette (ABC) transporter complex"/>
    <property type="evidence" value="ECO:0007669"/>
    <property type="project" value="InterPro"/>
</dbReference>
<comment type="caution">
    <text evidence="9">The sequence shown here is derived from an EMBL/GenBank/DDBJ whole genome shotgun (WGS) entry which is preliminary data.</text>
</comment>
<dbReference type="AlphaFoldDB" id="A0A4R8UKG7"/>
<dbReference type="Pfam" id="PF00528">
    <property type="entry name" value="BPD_transp_1"/>
    <property type="match status" value="1"/>
</dbReference>
<name>A0A4R8UKG7_9MICO</name>
<dbReference type="InterPro" id="IPR035906">
    <property type="entry name" value="MetI-like_sf"/>
</dbReference>
<dbReference type="InterPro" id="IPR043429">
    <property type="entry name" value="ArtM/GltK/GlnP/TcyL/YhdX-like"/>
</dbReference>
<evidence type="ECO:0000259" key="8">
    <source>
        <dbReference type="PROSITE" id="PS50928"/>
    </source>
</evidence>
<dbReference type="GO" id="GO:0006865">
    <property type="term" value="P:amino acid transport"/>
    <property type="evidence" value="ECO:0007669"/>
    <property type="project" value="TreeGrafter"/>
</dbReference>
<dbReference type="PANTHER" id="PTHR30614:SF21">
    <property type="entry name" value="AMINO ACID ABC TRANSPORTER PERMEASE"/>
    <property type="match status" value="1"/>
</dbReference>
<dbReference type="PANTHER" id="PTHR30614">
    <property type="entry name" value="MEMBRANE COMPONENT OF AMINO ACID ABC TRANSPORTER"/>
    <property type="match status" value="1"/>
</dbReference>
<feature type="transmembrane region" description="Helical" evidence="7">
    <location>
        <begin position="20"/>
        <end position="41"/>
    </location>
</feature>
<dbReference type="SUPFAM" id="SSF161098">
    <property type="entry name" value="MetI-like"/>
    <property type="match status" value="1"/>
</dbReference>
<keyword evidence="4 7" id="KW-0812">Transmembrane</keyword>
<evidence type="ECO:0000313" key="9">
    <source>
        <dbReference type="EMBL" id="TFB56011.1"/>
    </source>
</evidence>
<keyword evidence="5 7" id="KW-1133">Transmembrane helix</keyword>
<keyword evidence="3" id="KW-1003">Cell membrane</keyword>
<dbReference type="EMBL" id="SOEZ01000009">
    <property type="protein sequence ID" value="TFB56011.1"/>
    <property type="molecule type" value="Genomic_DNA"/>
</dbReference>
<keyword evidence="6 7" id="KW-0472">Membrane</keyword>
<dbReference type="Gene3D" id="1.10.3720.10">
    <property type="entry name" value="MetI-like"/>
    <property type="match status" value="1"/>
</dbReference>
<dbReference type="CDD" id="cd06261">
    <property type="entry name" value="TM_PBP2"/>
    <property type="match status" value="1"/>
</dbReference>
<feature type="transmembrane region" description="Helical" evidence="7">
    <location>
        <begin position="114"/>
        <end position="134"/>
    </location>
</feature>
<gene>
    <name evidence="9" type="ORF">E3O23_01395</name>
</gene>